<evidence type="ECO:0000256" key="2">
    <source>
        <dbReference type="ARBA" id="ARBA00023125"/>
    </source>
</evidence>
<organism evidence="5 6">
    <name type="scientific">Promethearchaeum syntrophicum</name>
    <dbReference type="NCBI Taxonomy" id="2594042"/>
    <lineage>
        <taxon>Archaea</taxon>
        <taxon>Promethearchaeati</taxon>
        <taxon>Promethearchaeota</taxon>
        <taxon>Promethearchaeia</taxon>
        <taxon>Promethearchaeales</taxon>
        <taxon>Promethearchaeaceae</taxon>
        <taxon>Promethearchaeum</taxon>
    </lineage>
</organism>
<sequence>METSEHNVEILKLFSEIISQTINEIDSFQIIYLNKEKKETRLTIGKDILIIHVVGYKEECSMKDIIHATGLPNSTATRRVGYLVKKQLLIRRISKKDKRKTIIKLTRNGRKAFSSFFDYISHIFEEPLKIIKEKDKELIIQIFKILLKKKV</sequence>
<dbReference type="InterPro" id="IPR036390">
    <property type="entry name" value="WH_DNA-bd_sf"/>
</dbReference>
<evidence type="ECO:0000256" key="3">
    <source>
        <dbReference type="ARBA" id="ARBA00023163"/>
    </source>
</evidence>
<evidence type="ECO:0000313" key="5">
    <source>
        <dbReference type="EMBL" id="QEE14593.1"/>
    </source>
</evidence>
<keyword evidence="1" id="KW-0805">Transcription regulation</keyword>
<dbReference type="GO" id="GO:0003700">
    <property type="term" value="F:DNA-binding transcription factor activity"/>
    <property type="evidence" value="ECO:0007669"/>
    <property type="project" value="InterPro"/>
</dbReference>
<dbReference type="SUPFAM" id="SSF46785">
    <property type="entry name" value="Winged helix' DNA-binding domain"/>
    <property type="match status" value="1"/>
</dbReference>
<dbReference type="PANTHER" id="PTHR42756">
    <property type="entry name" value="TRANSCRIPTIONAL REGULATOR, MARR"/>
    <property type="match status" value="1"/>
</dbReference>
<protein>
    <submittedName>
        <fullName evidence="5">MarR family winged helix-turn-helix transcriptional regulator</fullName>
    </submittedName>
</protein>
<dbReference type="EMBL" id="CP042905">
    <property type="protein sequence ID" value="QEE14593.1"/>
    <property type="molecule type" value="Genomic_DNA"/>
</dbReference>
<reference evidence="5 6" key="1">
    <citation type="journal article" date="2020" name="Nature">
        <title>Isolation of an archaeon at the prokaryote-eukaryote interface.</title>
        <authorList>
            <person name="Imachi H."/>
            <person name="Nobu M.K."/>
            <person name="Nakahara N."/>
            <person name="Morono Y."/>
            <person name="Ogawara M."/>
            <person name="Takaki Y."/>
            <person name="Takano Y."/>
            <person name="Uematsu K."/>
            <person name="Ikuta T."/>
            <person name="Ito M."/>
            <person name="Matsui Y."/>
            <person name="Miyazaki M."/>
            <person name="Murata K."/>
            <person name="Saito Y."/>
            <person name="Sakai S."/>
            <person name="Song C."/>
            <person name="Tasumi E."/>
            <person name="Yamanaka Y."/>
            <person name="Yamaguchi T."/>
            <person name="Kamagata Y."/>
            <person name="Tamaki H."/>
            <person name="Takai K."/>
        </authorList>
    </citation>
    <scope>NUCLEOTIDE SEQUENCE [LARGE SCALE GENOMIC DNA]</scope>
    <source>
        <strain evidence="5 6">MK-D1</strain>
    </source>
</reference>
<proteinExistence type="predicted"/>
<dbReference type="Proteomes" id="UP000321408">
    <property type="component" value="Chromosome"/>
</dbReference>
<dbReference type="GeneID" id="41328409"/>
<evidence type="ECO:0000313" key="6">
    <source>
        <dbReference type="Proteomes" id="UP000321408"/>
    </source>
</evidence>
<dbReference type="SMART" id="SM00347">
    <property type="entry name" value="HTH_MARR"/>
    <property type="match status" value="1"/>
</dbReference>
<dbReference type="RefSeq" id="WP_147661542.1">
    <property type="nucleotide sequence ID" value="NZ_CP042905.2"/>
</dbReference>
<dbReference type="GO" id="GO:0003677">
    <property type="term" value="F:DNA binding"/>
    <property type="evidence" value="ECO:0007669"/>
    <property type="project" value="UniProtKB-KW"/>
</dbReference>
<dbReference type="Pfam" id="PF12802">
    <property type="entry name" value="MarR_2"/>
    <property type="match status" value="1"/>
</dbReference>
<gene>
    <name evidence="5" type="ORF">DSAG12_00406</name>
</gene>
<name>A0A5B9D6G9_9ARCH</name>
<evidence type="ECO:0000259" key="4">
    <source>
        <dbReference type="SMART" id="SM00347"/>
    </source>
</evidence>
<dbReference type="PANTHER" id="PTHR42756:SF1">
    <property type="entry name" value="TRANSCRIPTIONAL REPRESSOR OF EMRAB OPERON"/>
    <property type="match status" value="1"/>
</dbReference>
<dbReference type="AlphaFoldDB" id="A0A5B9D6G9"/>
<evidence type="ECO:0000256" key="1">
    <source>
        <dbReference type="ARBA" id="ARBA00023015"/>
    </source>
</evidence>
<feature type="domain" description="HTH marR-type" evidence="4">
    <location>
        <begin position="35"/>
        <end position="136"/>
    </location>
</feature>
<dbReference type="InterPro" id="IPR000835">
    <property type="entry name" value="HTH_MarR-typ"/>
</dbReference>
<accession>A0A5B9D6G9</accession>
<keyword evidence="2" id="KW-0238">DNA-binding</keyword>
<reference evidence="5 6" key="2">
    <citation type="journal article" date="2024" name="Int. J. Syst. Evol. Microbiol.">
        <title>Promethearchaeum syntrophicum gen. nov., sp. nov., an anaerobic, obligately syntrophic archaeon, the first isolate of the lineage 'Asgard' archaea, and proposal of the new archaeal phylum Promethearchaeota phyl. nov. and kingdom Promethearchaeati regn. nov.</title>
        <authorList>
            <person name="Imachi H."/>
            <person name="Nobu M.K."/>
            <person name="Kato S."/>
            <person name="Takaki Y."/>
            <person name="Miyazaki M."/>
            <person name="Miyata M."/>
            <person name="Ogawara M."/>
            <person name="Saito Y."/>
            <person name="Sakai S."/>
            <person name="Tahara Y.O."/>
            <person name="Takano Y."/>
            <person name="Tasumi E."/>
            <person name="Uematsu K."/>
            <person name="Yoshimura T."/>
            <person name="Itoh T."/>
            <person name="Ohkuma M."/>
            <person name="Takai K."/>
        </authorList>
    </citation>
    <scope>NUCLEOTIDE SEQUENCE [LARGE SCALE GENOMIC DNA]</scope>
    <source>
        <strain evidence="5 6">MK-D1</strain>
    </source>
</reference>
<dbReference type="Gene3D" id="1.10.10.10">
    <property type="entry name" value="Winged helix-like DNA-binding domain superfamily/Winged helix DNA-binding domain"/>
    <property type="match status" value="1"/>
</dbReference>
<dbReference type="InterPro" id="IPR036388">
    <property type="entry name" value="WH-like_DNA-bd_sf"/>
</dbReference>
<dbReference type="KEGG" id="psyt:DSAG12_00406"/>
<keyword evidence="6" id="KW-1185">Reference proteome</keyword>
<keyword evidence="3" id="KW-0804">Transcription</keyword>